<sequence length="414" mass="44884">MRTDGYLATYDALVRDDPSAAQVKLAGWLRTEWRDLFAELRADRPVLASPAFSLVTRHADVLDVLSRPASFPVSAYRPALEAALGAPHMLSRDGTPLNWREKGLMQVMLAPEDVPAVRALAGELAERALDEADGEIDAVRGLFRAVPLRVCARYFGFPGPDEPTLSRWSRTIMTDVTTNFAAEPGVRAASVAAGAEMMAYLRGLVAERRAADDAGADVLGRLVRTRLPAELGFDDERVAVNVAGTLLGFVENAAGSMTNVVSLLLGRPDLHAEAAAAAGDPERFDPHVWEALRFDPFLKMIVRYCVRDHVLPSGATVPAGRLVLAAVASAMFDDAAVEEPAAFRTDRSERAWLHFGHGPHACLGVHPGRVVIAETVRRIMLRPGLRAEGDVLRDRDVFPDGFVLRFDAPAREGA</sequence>
<comment type="similarity">
    <text evidence="1 2">Belongs to the cytochrome P450 family.</text>
</comment>
<keyword evidence="2" id="KW-0349">Heme</keyword>
<comment type="caution">
    <text evidence="3">The sequence shown here is derived from an EMBL/GenBank/DDBJ whole genome shotgun (WGS) entry which is preliminary data.</text>
</comment>
<evidence type="ECO:0000256" key="1">
    <source>
        <dbReference type="ARBA" id="ARBA00010617"/>
    </source>
</evidence>
<proteinExistence type="inferred from homology"/>
<protein>
    <submittedName>
        <fullName evidence="3">Cytochrome P450</fullName>
    </submittedName>
</protein>
<keyword evidence="2" id="KW-0503">Monooxygenase</keyword>
<dbReference type="InterPro" id="IPR017972">
    <property type="entry name" value="Cyt_P450_CS"/>
</dbReference>
<keyword evidence="2" id="KW-0479">Metal-binding</keyword>
<dbReference type="PRINTS" id="PR00359">
    <property type="entry name" value="BP450"/>
</dbReference>
<name>A0A372GDQ5_9ACTN</name>
<dbReference type="SUPFAM" id="SSF48264">
    <property type="entry name" value="Cytochrome P450"/>
    <property type="match status" value="1"/>
</dbReference>
<accession>A0A372GDQ5</accession>
<dbReference type="OrthoDB" id="4168525at2"/>
<keyword evidence="4" id="KW-1185">Reference proteome</keyword>
<evidence type="ECO:0000256" key="2">
    <source>
        <dbReference type="RuleBase" id="RU000461"/>
    </source>
</evidence>
<dbReference type="Gene3D" id="1.10.630.10">
    <property type="entry name" value="Cytochrome P450"/>
    <property type="match status" value="1"/>
</dbReference>
<organism evidence="3 4">
    <name type="scientific">Actinomadura spongiicola</name>
    <dbReference type="NCBI Taxonomy" id="2303421"/>
    <lineage>
        <taxon>Bacteria</taxon>
        <taxon>Bacillati</taxon>
        <taxon>Actinomycetota</taxon>
        <taxon>Actinomycetes</taxon>
        <taxon>Streptosporangiales</taxon>
        <taxon>Thermomonosporaceae</taxon>
        <taxon>Actinomadura</taxon>
    </lineage>
</organism>
<dbReference type="PANTHER" id="PTHR46696">
    <property type="entry name" value="P450, PUTATIVE (EUROFUNG)-RELATED"/>
    <property type="match status" value="1"/>
</dbReference>
<reference evidence="3 4" key="1">
    <citation type="submission" date="2018-08" db="EMBL/GenBank/DDBJ databases">
        <title>Actinomadura spongicola sp. nov., isolated from marine sponge Leucetta chagosensis.</title>
        <authorList>
            <person name="Li L."/>
            <person name="Lin H.W."/>
        </authorList>
    </citation>
    <scope>NUCLEOTIDE SEQUENCE [LARGE SCALE GENOMIC DNA]</scope>
    <source>
        <strain evidence="3 4">LHW52907</strain>
    </source>
</reference>
<dbReference type="Pfam" id="PF00067">
    <property type="entry name" value="p450"/>
    <property type="match status" value="1"/>
</dbReference>
<dbReference type="GO" id="GO:0004497">
    <property type="term" value="F:monooxygenase activity"/>
    <property type="evidence" value="ECO:0007669"/>
    <property type="project" value="UniProtKB-KW"/>
</dbReference>
<keyword evidence="2" id="KW-0560">Oxidoreductase</keyword>
<dbReference type="PANTHER" id="PTHR46696:SF1">
    <property type="entry name" value="CYTOCHROME P450 YJIB-RELATED"/>
    <property type="match status" value="1"/>
</dbReference>
<dbReference type="Proteomes" id="UP000262882">
    <property type="component" value="Unassembled WGS sequence"/>
</dbReference>
<dbReference type="GO" id="GO:0016705">
    <property type="term" value="F:oxidoreductase activity, acting on paired donors, with incorporation or reduction of molecular oxygen"/>
    <property type="evidence" value="ECO:0007669"/>
    <property type="project" value="InterPro"/>
</dbReference>
<keyword evidence="2" id="KW-0408">Iron</keyword>
<dbReference type="GO" id="GO:0020037">
    <property type="term" value="F:heme binding"/>
    <property type="evidence" value="ECO:0007669"/>
    <property type="project" value="InterPro"/>
</dbReference>
<dbReference type="RefSeq" id="WP_117401327.1">
    <property type="nucleotide sequence ID" value="NZ_QVNQ01000006.1"/>
</dbReference>
<dbReference type="InterPro" id="IPR002397">
    <property type="entry name" value="Cyt_P450_B"/>
</dbReference>
<dbReference type="EMBL" id="QVNQ01000006">
    <property type="protein sequence ID" value="RFS83496.1"/>
    <property type="molecule type" value="Genomic_DNA"/>
</dbReference>
<dbReference type="InterPro" id="IPR036396">
    <property type="entry name" value="Cyt_P450_sf"/>
</dbReference>
<gene>
    <name evidence="3" type="ORF">D0T12_20865</name>
</gene>
<evidence type="ECO:0000313" key="3">
    <source>
        <dbReference type="EMBL" id="RFS83496.1"/>
    </source>
</evidence>
<dbReference type="AlphaFoldDB" id="A0A372GDQ5"/>
<dbReference type="GO" id="GO:0005506">
    <property type="term" value="F:iron ion binding"/>
    <property type="evidence" value="ECO:0007669"/>
    <property type="project" value="InterPro"/>
</dbReference>
<dbReference type="PROSITE" id="PS00086">
    <property type="entry name" value="CYTOCHROME_P450"/>
    <property type="match status" value="1"/>
</dbReference>
<dbReference type="InterPro" id="IPR001128">
    <property type="entry name" value="Cyt_P450"/>
</dbReference>
<evidence type="ECO:0000313" key="4">
    <source>
        <dbReference type="Proteomes" id="UP000262882"/>
    </source>
</evidence>